<sequence>MTSISDILESSATLNSGDKTTTVQANRKENSDEYKLVLLLKSTFDKKLFHKDFDTWTIEEQCSWINRNLSKFYPNVPLLEYVPAYFHQPDFDRSSLKVPDWLDMDKYRRGQKFVRENYVPIIIAKLLGLIHVYSLNDGLKPIIIGGHGHTLYLGFKRYQSTIKRIMSWYNGEPWVKGTQAYKDMQATHKMHLMMRKKLCQMDNEQIDAVSKIAEPYCSDREILLEDFATACPFEKLGQRPYIMMSESPYRPKGINNMDLAAVQGAFVGMFLLRPQDIGVHDATDKDIEAFCHMWRCYGYYLGLEDEYNFCRGNFKEMKQRARDFYQHWITPNLKNISPEWEHMTRCIIEPINFYPIIYMPYKTMILIASDLLNLKMSRLYTSLSYSEWITYKVYKFILQHALKLSIIRGLFNKLVIYIFNKAQNYSSEKEAKLQEK</sequence>
<organism evidence="1 2">
    <name type="scientific">Lasius platythorax</name>
    <dbReference type="NCBI Taxonomy" id="488582"/>
    <lineage>
        <taxon>Eukaryota</taxon>
        <taxon>Metazoa</taxon>
        <taxon>Ecdysozoa</taxon>
        <taxon>Arthropoda</taxon>
        <taxon>Hexapoda</taxon>
        <taxon>Insecta</taxon>
        <taxon>Pterygota</taxon>
        <taxon>Neoptera</taxon>
        <taxon>Endopterygota</taxon>
        <taxon>Hymenoptera</taxon>
        <taxon>Apocrita</taxon>
        <taxon>Aculeata</taxon>
        <taxon>Formicoidea</taxon>
        <taxon>Formicidae</taxon>
        <taxon>Formicinae</taxon>
        <taxon>Lasius</taxon>
        <taxon>Lasius</taxon>
    </lineage>
</organism>
<keyword evidence="2" id="KW-1185">Reference proteome</keyword>
<gene>
    <name evidence="1" type="ORF">LPLAT_LOCUS9016</name>
</gene>
<dbReference type="PANTHER" id="PTHR37159:SF1">
    <property type="entry name" value="GH11867P"/>
    <property type="match status" value="1"/>
</dbReference>
<dbReference type="EMBL" id="OZ034827">
    <property type="protein sequence ID" value="CAL1683250.1"/>
    <property type="molecule type" value="Genomic_DNA"/>
</dbReference>
<dbReference type="PANTHER" id="PTHR37159">
    <property type="entry name" value="GH11867P"/>
    <property type="match status" value="1"/>
</dbReference>
<evidence type="ECO:0008006" key="3">
    <source>
        <dbReference type="Google" id="ProtNLM"/>
    </source>
</evidence>
<dbReference type="Proteomes" id="UP001497644">
    <property type="component" value="Chromosome 4"/>
</dbReference>
<name>A0AAV2NVZ4_9HYME</name>
<evidence type="ECO:0000313" key="2">
    <source>
        <dbReference type="Proteomes" id="UP001497644"/>
    </source>
</evidence>
<evidence type="ECO:0000313" key="1">
    <source>
        <dbReference type="EMBL" id="CAL1683250.1"/>
    </source>
</evidence>
<dbReference type="AlphaFoldDB" id="A0AAV2NVZ4"/>
<proteinExistence type="predicted"/>
<reference evidence="1" key="1">
    <citation type="submission" date="2024-04" db="EMBL/GenBank/DDBJ databases">
        <authorList>
            <consortium name="Molecular Ecology Group"/>
        </authorList>
    </citation>
    <scope>NUCLEOTIDE SEQUENCE</scope>
</reference>
<protein>
    <recommendedName>
        <fullName evidence="3">ER-bound oxygenase mpaB/mpaB'/Rubber oxygenase catalytic domain-containing protein</fullName>
    </recommendedName>
</protein>
<accession>A0AAV2NVZ4</accession>